<proteinExistence type="predicted"/>
<accession>A0A4Y2NQP9</accession>
<dbReference type="Proteomes" id="UP000499080">
    <property type="component" value="Unassembled WGS sequence"/>
</dbReference>
<protein>
    <submittedName>
        <fullName evidence="2">Uncharacterized protein</fullName>
    </submittedName>
</protein>
<evidence type="ECO:0000256" key="1">
    <source>
        <dbReference type="SAM" id="Phobius"/>
    </source>
</evidence>
<dbReference type="EMBL" id="BGPR01009492">
    <property type="protein sequence ID" value="GBN40357.1"/>
    <property type="molecule type" value="Genomic_DNA"/>
</dbReference>
<gene>
    <name evidence="2" type="ORF">AVEN_27867_1</name>
</gene>
<sequence length="69" mass="7534">IFSNEREYHEITIYSGGAAGLILLLVIVTGGFAFFYTKRKRQRSQNYLQSIDSSSIGSAESADSTSPLA</sequence>
<keyword evidence="1" id="KW-1133">Transmembrane helix</keyword>
<organism evidence="2 3">
    <name type="scientific">Araneus ventricosus</name>
    <name type="common">Orbweaver spider</name>
    <name type="synonym">Epeira ventricosa</name>
    <dbReference type="NCBI Taxonomy" id="182803"/>
    <lineage>
        <taxon>Eukaryota</taxon>
        <taxon>Metazoa</taxon>
        <taxon>Ecdysozoa</taxon>
        <taxon>Arthropoda</taxon>
        <taxon>Chelicerata</taxon>
        <taxon>Arachnida</taxon>
        <taxon>Araneae</taxon>
        <taxon>Araneomorphae</taxon>
        <taxon>Entelegynae</taxon>
        <taxon>Araneoidea</taxon>
        <taxon>Araneidae</taxon>
        <taxon>Araneus</taxon>
    </lineage>
</organism>
<dbReference type="AlphaFoldDB" id="A0A4Y2NQP9"/>
<keyword evidence="1" id="KW-0812">Transmembrane</keyword>
<keyword evidence="1" id="KW-0472">Membrane</keyword>
<evidence type="ECO:0000313" key="2">
    <source>
        <dbReference type="EMBL" id="GBN40357.1"/>
    </source>
</evidence>
<name>A0A4Y2NQP9_ARAVE</name>
<evidence type="ECO:0000313" key="3">
    <source>
        <dbReference type="Proteomes" id="UP000499080"/>
    </source>
</evidence>
<comment type="caution">
    <text evidence="2">The sequence shown here is derived from an EMBL/GenBank/DDBJ whole genome shotgun (WGS) entry which is preliminary data.</text>
</comment>
<reference evidence="2 3" key="1">
    <citation type="journal article" date="2019" name="Sci. Rep.">
        <title>Orb-weaving spider Araneus ventricosus genome elucidates the spidroin gene catalogue.</title>
        <authorList>
            <person name="Kono N."/>
            <person name="Nakamura H."/>
            <person name="Ohtoshi R."/>
            <person name="Moran D.A.P."/>
            <person name="Shinohara A."/>
            <person name="Yoshida Y."/>
            <person name="Fujiwara M."/>
            <person name="Mori M."/>
            <person name="Tomita M."/>
            <person name="Arakawa K."/>
        </authorList>
    </citation>
    <scope>NUCLEOTIDE SEQUENCE [LARGE SCALE GENOMIC DNA]</scope>
</reference>
<feature type="transmembrane region" description="Helical" evidence="1">
    <location>
        <begin position="12"/>
        <end position="36"/>
    </location>
</feature>
<feature type="non-terminal residue" evidence="2">
    <location>
        <position position="1"/>
    </location>
</feature>
<keyword evidence="3" id="KW-1185">Reference proteome</keyword>